<feature type="compositionally biased region" description="Basic and acidic residues" evidence="1">
    <location>
        <begin position="41"/>
        <end position="51"/>
    </location>
</feature>
<dbReference type="Gene3D" id="2.30.30.240">
    <property type="entry name" value="PRC-barrel domain"/>
    <property type="match status" value="1"/>
</dbReference>
<gene>
    <name evidence="4" type="ORF">SAMN05660653_01602</name>
</gene>
<evidence type="ECO:0000259" key="3">
    <source>
        <dbReference type="Pfam" id="PF05239"/>
    </source>
</evidence>
<proteinExistence type="predicted"/>
<feature type="chain" id="PRO_5011683329" evidence="2">
    <location>
        <begin position="21"/>
        <end position="196"/>
    </location>
</feature>
<dbReference type="OrthoDB" id="5458319at2"/>
<evidence type="ECO:0000313" key="4">
    <source>
        <dbReference type="EMBL" id="SDB33444.1"/>
    </source>
</evidence>
<dbReference type="PANTHER" id="PTHR36505">
    <property type="entry name" value="BLR1072 PROTEIN"/>
    <property type="match status" value="1"/>
</dbReference>
<dbReference type="Proteomes" id="UP000198771">
    <property type="component" value="Unassembled WGS sequence"/>
</dbReference>
<dbReference type="PANTHER" id="PTHR36505:SF1">
    <property type="entry name" value="BLR1072 PROTEIN"/>
    <property type="match status" value="1"/>
</dbReference>
<feature type="region of interest" description="Disordered" evidence="1">
    <location>
        <begin position="41"/>
        <end position="104"/>
    </location>
</feature>
<protein>
    <submittedName>
        <fullName evidence="4">PRC-barrel domain-containing protein</fullName>
    </submittedName>
</protein>
<evidence type="ECO:0000313" key="5">
    <source>
        <dbReference type="Proteomes" id="UP000198771"/>
    </source>
</evidence>
<dbReference type="SUPFAM" id="SSF50346">
    <property type="entry name" value="PRC-barrel domain"/>
    <property type="match status" value="1"/>
</dbReference>
<feature type="signal peptide" evidence="2">
    <location>
        <begin position="1"/>
        <end position="20"/>
    </location>
</feature>
<feature type="domain" description="PRC-barrel" evidence="3">
    <location>
        <begin position="108"/>
        <end position="169"/>
    </location>
</feature>
<organism evidence="4 5">
    <name type="scientific">Desulfonatronum thiosulfatophilum</name>
    <dbReference type="NCBI Taxonomy" id="617002"/>
    <lineage>
        <taxon>Bacteria</taxon>
        <taxon>Pseudomonadati</taxon>
        <taxon>Thermodesulfobacteriota</taxon>
        <taxon>Desulfovibrionia</taxon>
        <taxon>Desulfovibrionales</taxon>
        <taxon>Desulfonatronaceae</taxon>
        <taxon>Desulfonatronum</taxon>
    </lineage>
</organism>
<name>A0A1G6CKM6_9BACT</name>
<keyword evidence="2" id="KW-0732">Signal</keyword>
<evidence type="ECO:0000256" key="2">
    <source>
        <dbReference type="SAM" id="SignalP"/>
    </source>
</evidence>
<evidence type="ECO:0000256" key="1">
    <source>
        <dbReference type="SAM" id="MobiDB-lite"/>
    </source>
</evidence>
<dbReference type="AlphaFoldDB" id="A0A1G6CKM6"/>
<keyword evidence="5" id="KW-1185">Reference proteome</keyword>
<dbReference type="EMBL" id="FMXO01000008">
    <property type="protein sequence ID" value="SDB33444.1"/>
    <property type="molecule type" value="Genomic_DNA"/>
</dbReference>
<dbReference type="Pfam" id="PF05239">
    <property type="entry name" value="PRC"/>
    <property type="match status" value="1"/>
</dbReference>
<reference evidence="4 5" key="1">
    <citation type="submission" date="2016-10" db="EMBL/GenBank/DDBJ databases">
        <authorList>
            <person name="de Groot N.N."/>
        </authorList>
    </citation>
    <scope>NUCLEOTIDE SEQUENCE [LARGE SCALE GENOMIC DNA]</scope>
    <source>
        <strain evidence="4 5">ASO4-2</strain>
    </source>
</reference>
<dbReference type="RefSeq" id="WP_092119751.1">
    <property type="nucleotide sequence ID" value="NZ_FMXO01000008.1"/>
</dbReference>
<sequence>MKALVLSIIIGLLALNPVFASETSIFKSNPGSDASIVLAAADERSDERANERTNGQRRAAPDNGDEQEMGDVYRRTTYPPSPEGTTHLPEGEHHRPDPGQGFERVSPETITVEDLQDANVFDVNHENIGNVDQVLMTSDGQVEKVVVSAGGFLGVGGHTAAVDMDNIDIFLGLDDDIRVYIQMTEEEFNNQPEYQE</sequence>
<dbReference type="InterPro" id="IPR011033">
    <property type="entry name" value="PRC_barrel-like_sf"/>
</dbReference>
<dbReference type="InterPro" id="IPR027275">
    <property type="entry name" value="PRC-brl_dom"/>
</dbReference>
<accession>A0A1G6CKM6</accession>
<dbReference type="STRING" id="617002.SAMN05660653_01602"/>